<feature type="chain" id="PRO_5002205355" evidence="1">
    <location>
        <begin position="25"/>
        <end position="132"/>
    </location>
</feature>
<dbReference type="HOGENOM" id="CLU_1917374_0_0_1"/>
<proteinExistence type="predicted"/>
<evidence type="ECO:0000313" key="3">
    <source>
        <dbReference type="Proteomes" id="UP000054477"/>
    </source>
</evidence>
<evidence type="ECO:0000313" key="2">
    <source>
        <dbReference type="EMBL" id="KIJ95804.1"/>
    </source>
</evidence>
<reference evidence="2 3" key="1">
    <citation type="submission" date="2014-04" db="EMBL/GenBank/DDBJ databases">
        <authorList>
            <consortium name="DOE Joint Genome Institute"/>
            <person name="Kuo A."/>
            <person name="Kohler A."/>
            <person name="Nagy L.G."/>
            <person name="Floudas D."/>
            <person name="Copeland A."/>
            <person name="Barry K.W."/>
            <person name="Cichocki N."/>
            <person name="Veneault-Fourrey C."/>
            <person name="LaButti K."/>
            <person name="Lindquist E.A."/>
            <person name="Lipzen A."/>
            <person name="Lundell T."/>
            <person name="Morin E."/>
            <person name="Murat C."/>
            <person name="Sun H."/>
            <person name="Tunlid A."/>
            <person name="Henrissat B."/>
            <person name="Grigoriev I.V."/>
            <person name="Hibbett D.S."/>
            <person name="Martin F."/>
            <person name="Nordberg H.P."/>
            <person name="Cantor M.N."/>
            <person name="Hua S.X."/>
        </authorList>
    </citation>
    <scope>NUCLEOTIDE SEQUENCE [LARGE SCALE GENOMIC DNA]</scope>
    <source>
        <strain evidence="2 3">LaAM-08-1</strain>
    </source>
</reference>
<accession>A0A0C9WK45</accession>
<keyword evidence="1" id="KW-0732">Signal</keyword>
<feature type="signal peptide" evidence="1">
    <location>
        <begin position="1"/>
        <end position="24"/>
    </location>
</feature>
<name>A0A0C9WK45_9AGAR</name>
<keyword evidence="3" id="KW-1185">Reference proteome</keyword>
<gene>
    <name evidence="2" type="ORF">K443DRAFT_314879</name>
</gene>
<dbReference type="Proteomes" id="UP000054477">
    <property type="component" value="Unassembled WGS sequence"/>
</dbReference>
<reference evidence="3" key="2">
    <citation type="submission" date="2015-01" db="EMBL/GenBank/DDBJ databases">
        <title>Evolutionary Origins and Diversification of the Mycorrhizal Mutualists.</title>
        <authorList>
            <consortium name="DOE Joint Genome Institute"/>
            <consortium name="Mycorrhizal Genomics Consortium"/>
            <person name="Kohler A."/>
            <person name="Kuo A."/>
            <person name="Nagy L.G."/>
            <person name="Floudas D."/>
            <person name="Copeland A."/>
            <person name="Barry K.W."/>
            <person name="Cichocki N."/>
            <person name="Veneault-Fourrey C."/>
            <person name="LaButti K."/>
            <person name="Lindquist E.A."/>
            <person name="Lipzen A."/>
            <person name="Lundell T."/>
            <person name="Morin E."/>
            <person name="Murat C."/>
            <person name="Riley R."/>
            <person name="Ohm R."/>
            <person name="Sun H."/>
            <person name="Tunlid A."/>
            <person name="Henrissat B."/>
            <person name="Grigoriev I.V."/>
            <person name="Hibbett D.S."/>
            <person name="Martin F."/>
        </authorList>
    </citation>
    <scope>NUCLEOTIDE SEQUENCE [LARGE SCALE GENOMIC DNA]</scope>
    <source>
        <strain evidence="3">LaAM-08-1</strain>
    </source>
</reference>
<dbReference type="EMBL" id="KN838742">
    <property type="protein sequence ID" value="KIJ95804.1"/>
    <property type="molecule type" value="Genomic_DNA"/>
</dbReference>
<protein>
    <submittedName>
        <fullName evidence="2">Uncharacterized protein</fullName>
    </submittedName>
</protein>
<dbReference type="AlphaFoldDB" id="A0A0C9WK45"/>
<organism evidence="2 3">
    <name type="scientific">Laccaria amethystina LaAM-08-1</name>
    <dbReference type="NCBI Taxonomy" id="1095629"/>
    <lineage>
        <taxon>Eukaryota</taxon>
        <taxon>Fungi</taxon>
        <taxon>Dikarya</taxon>
        <taxon>Basidiomycota</taxon>
        <taxon>Agaricomycotina</taxon>
        <taxon>Agaricomycetes</taxon>
        <taxon>Agaricomycetidae</taxon>
        <taxon>Agaricales</taxon>
        <taxon>Agaricineae</taxon>
        <taxon>Hydnangiaceae</taxon>
        <taxon>Laccaria</taxon>
    </lineage>
</organism>
<sequence length="132" mass="14570">MLEARLPILWFRVIVQVDATLVRAVNILTLTTVKAQPPYTKPLNNGDAAMLSESVVDLTEDSVVNIEQATGEVLGRGLCHQCGKACDLQKISIYALTSHQSTSFAQMGEQDDHTSGKLHAKVEFLIDIRYEQ</sequence>
<evidence type="ECO:0000256" key="1">
    <source>
        <dbReference type="SAM" id="SignalP"/>
    </source>
</evidence>